<evidence type="ECO:0000313" key="3">
    <source>
        <dbReference type="Proteomes" id="UP001591681"/>
    </source>
</evidence>
<dbReference type="PANTHER" id="PTHR46601">
    <property type="entry name" value="ULP_PROTEASE DOMAIN-CONTAINING PROTEIN"/>
    <property type="match status" value="1"/>
</dbReference>
<feature type="compositionally biased region" description="Low complexity" evidence="1">
    <location>
        <begin position="526"/>
        <end position="542"/>
    </location>
</feature>
<protein>
    <submittedName>
        <fullName evidence="2">Uncharacterized protein</fullName>
    </submittedName>
</protein>
<accession>A0ABD1IS25</accession>
<sequence>MVAINNLKAQLRKQRNQNKVLMRRVHVEQKKATKYRKQCLRQMKKIVKPAAVTKSPENKKSEKAHRVESFLLLEENSILLPGKKDVVGRKVKKQRRVLTKPLTDLHKAYMQTCDRKHRMSYRQCTRYRPFYITEAKPKDRNTCACYQHENMSLLIDSLVIRGLLPTKSLSELLASITCSTADVRCMQRLCTNCCFDEVQLNDYSESDLATWEQWEKVDVEVGEKIYKNWMKTTKKGTLIELTELFQKGQEKIAGHQFNWLHQVQQFRQIKENLKSNEMVLHVDFSENYSCKLNTEIQSYHFGGNRQQATLHTAVAYSAGGSKCYATISKSLRHNERAVWGHMKPVLEDFRKQNVHAIDTIHFLSDGPANQYRNRANCYLMSSIPYTWGFKRVTWNYSERGHGKGAPDGVGGTLKRKADMHILGGRDLQSPKEVCEYLQETVENVTVICIEEEAISAKDEMLPPSVCPVTGISNTHQILSFVPGEIIYRELSCFCKYPDICACHKPTHLQFDSSSLAEVLSSQSSHSHAEVSPPQSSKSSPPHVSDDDEEYTEGQFVIVKYEKKPYVGQIVEILSEDELKVNCMEQKGSQNAFVWPQRRDCICYNRKEIVCSLKQPEQCKCFVMLVKFDWLFFNDV</sequence>
<gene>
    <name evidence="2" type="ORF">ACEWY4_027302</name>
</gene>
<keyword evidence="3" id="KW-1185">Reference proteome</keyword>
<proteinExistence type="predicted"/>
<dbReference type="EMBL" id="JBHFQA010000024">
    <property type="protein sequence ID" value="KAL2077798.1"/>
    <property type="molecule type" value="Genomic_DNA"/>
</dbReference>
<dbReference type="PANTHER" id="PTHR46601:SF1">
    <property type="entry name" value="ADF-H DOMAIN-CONTAINING PROTEIN"/>
    <property type="match status" value="1"/>
</dbReference>
<reference evidence="2 3" key="1">
    <citation type="submission" date="2024-09" db="EMBL/GenBank/DDBJ databases">
        <title>A chromosome-level genome assembly of Gray's grenadier anchovy, Coilia grayii.</title>
        <authorList>
            <person name="Fu Z."/>
        </authorList>
    </citation>
    <scope>NUCLEOTIDE SEQUENCE [LARGE SCALE GENOMIC DNA]</scope>
    <source>
        <strain evidence="2">G4</strain>
        <tissue evidence="2">Muscle</tissue>
    </source>
</reference>
<evidence type="ECO:0000256" key="1">
    <source>
        <dbReference type="SAM" id="MobiDB-lite"/>
    </source>
</evidence>
<dbReference type="Proteomes" id="UP001591681">
    <property type="component" value="Unassembled WGS sequence"/>
</dbReference>
<dbReference type="AlphaFoldDB" id="A0ABD1IS25"/>
<evidence type="ECO:0000313" key="2">
    <source>
        <dbReference type="EMBL" id="KAL2077798.1"/>
    </source>
</evidence>
<organism evidence="2 3">
    <name type="scientific">Coilia grayii</name>
    <name type="common">Gray's grenadier anchovy</name>
    <dbReference type="NCBI Taxonomy" id="363190"/>
    <lineage>
        <taxon>Eukaryota</taxon>
        <taxon>Metazoa</taxon>
        <taxon>Chordata</taxon>
        <taxon>Craniata</taxon>
        <taxon>Vertebrata</taxon>
        <taxon>Euteleostomi</taxon>
        <taxon>Actinopterygii</taxon>
        <taxon>Neopterygii</taxon>
        <taxon>Teleostei</taxon>
        <taxon>Clupei</taxon>
        <taxon>Clupeiformes</taxon>
        <taxon>Clupeoidei</taxon>
        <taxon>Engraulidae</taxon>
        <taxon>Coilinae</taxon>
        <taxon>Coilia</taxon>
    </lineage>
</organism>
<name>A0ABD1IS25_9TELE</name>
<feature type="region of interest" description="Disordered" evidence="1">
    <location>
        <begin position="526"/>
        <end position="547"/>
    </location>
</feature>
<comment type="caution">
    <text evidence="2">The sequence shown here is derived from an EMBL/GenBank/DDBJ whole genome shotgun (WGS) entry which is preliminary data.</text>
</comment>